<dbReference type="AlphaFoldDB" id="A0A1H9I6I3"/>
<proteinExistence type="predicted"/>
<feature type="transmembrane region" description="Helical" evidence="1">
    <location>
        <begin position="12"/>
        <end position="35"/>
    </location>
</feature>
<evidence type="ECO:0000313" key="3">
    <source>
        <dbReference type="Proteomes" id="UP000199427"/>
    </source>
</evidence>
<keyword evidence="1" id="KW-0472">Membrane</keyword>
<name>A0A1H9I6I3_9BACI</name>
<dbReference type="STRING" id="571933.SAMN05216362_12315"/>
<feature type="transmembrane region" description="Helical" evidence="1">
    <location>
        <begin position="159"/>
        <end position="179"/>
    </location>
</feature>
<evidence type="ECO:0000313" key="2">
    <source>
        <dbReference type="EMBL" id="SEQ70189.1"/>
    </source>
</evidence>
<keyword evidence="1" id="KW-0812">Transmembrane</keyword>
<reference evidence="2 3" key="1">
    <citation type="submission" date="2016-10" db="EMBL/GenBank/DDBJ databases">
        <authorList>
            <person name="de Groot N.N."/>
        </authorList>
    </citation>
    <scope>NUCLEOTIDE SEQUENCE [LARGE SCALE GENOMIC DNA]</scope>
    <source>
        <strain evidence="2 3">DSM 21633</strain>
    </source>
</reference>
<evidence type="ECO:0000256" key="1">
    <source>
        <dbReference type="SAM" id="Phobius"/>
    </source>
</evidence>
<keyword evidence="1" id="KW-1133">Transmembrane helix</keyword>
<dbReference type="InterPro" id="IPR006938">
    <property type="entry name" value="DUF624"/>
</dbReference>
<dbReference type="Pfam" id="PF04854">
    <property type="entry name" value="DUF624"/>
    <property type="match status" value="1"/>
</dbReference>
<gene>
    <name evidence="2" type="ORF">SAMN05216362_12315</name>
</gene>
<feature type="transmembrane region" description="Helical" evidence="1">
    <location>
        <begin position="47"/>
        <end position="72"/>
    </location>
</feature>
<feature type="transmembrane region" description="Helical" evidence="1">
    <location>
        <begin position="127"/>
        <end position="147"/>
    </location>
</feature>
<organism evidence="2 3">
    <name type="scientific">Piscibacillus halophilus</name>
    <dbReference type="NCBI Taxonomy" id="571933"/>
    <lineage>
        <taxon>Bacteria</taxon>
        <taxon>Bacillati</taxon>
        <taxon>Bacillota</taxon>
        <taxon>Bacilli</taxon>
        <taxon>Bacillales</taxon>
        <taxon>Bacillaceae</taxon>
        <taxon>Piscibacillus</taxon>
    </lineage>
</organism>
<feature type="transmembrane region" description="Helical" evidence="1">
    <location>
        <begin position="102"/>
        <end position="121"/>
    </location>
</feature>
<dbReference type="RefSeq" id="WP_177176367.1">
    <property type="nucleotide sequence ID" value="NZ_FOES01000023.1"/>
</dbReference>
<sequence length="228" mass="27340">MKLSDWLQAFARWFMRFSVVNLIWFLMNIPFWFSIWSWSLSDQKFSIYHYVLIFGTFMLIFVPTTVTLFIVVRDWIQQDSDDAGVLLYFKSFKQVYREGMKYGVFLGIVWLIWFIDLMFMYHNNDVLFMGFLMLGVFLFVFQVIFFCMRAHFDMTFKQLVKYSLSVVVGKPLLVLLLFMVNGLTIYIVLFHVPFLVPFFSGIIVVYLSFLIFNHWVNAIRMNVNQTFD</sequence>
<protein>
    <submittedName>
        <fullName evidence="2">Uncharacterized membrane protein YesL</fullName>
    </submittedName>
</protein>
<feature type="transmembrane region" description="Helical" evidence="1">
    <location>
        <begin position="185"/>
        <end position="212"/>
    </location>
</feature>
<dbReference type="EMBL" id="FOES01000023">
    <property type="protein sequence ID" value="SEQ70189.1"/>
    <property type="molecule type" value="Genomic_DNA"/>
</dbReference>
<dbReference type="Proteomes" id="UP000199427">
    <property type="component" value="Unassembled WGS sequence"/>
</dbReference>
<keyword evidence="3" id="KW-1185">Reference proteome</keyword>
<accession>A0A1H9I6I3</accession>